<feature type="region of interest" description="Disordered" evidence="1">
    <location>
        <begin position="188"/>
        <end position="228"/>
    </location>
</feature>
<dbReference type="Proteomes" id="UP001357485">
    <property type="component" value="Unassembled WGS sequence"/>
</dbReference>
<feature type="compositionally biased region" description="Polar residues" evidence="1">
    <location>
        <begin position="128"/>
        <end position="152"/>
    </location>
</feature>
<evidence type="ECO:0000256" key="1">
    <source>
        <dbReference type="SAM" id="MobiDB-lite"/>
    </source>
</evidence>
<accession>A0ABR0M5R9</accession>
<protein>
    <submittedName>
        <fullName evidence="2">Uncharacterized protein</fullName>
    </submittedName>
</protein>
<comment type="caution">
    <text evidence="2">The sequence shown here is derived from an EMBL/GenBank/DDBJ whole genome shotgun (WGS) entry which is preliminary data.</text>
</comment>
<feature type="compositionally biased region" description="Low complexity" evidence="1">
    <location>
        <begin position="109"/>
        <end position="121"/>
    </location>
</feature>
<name>A0ABR0M5R9_9PEZI</name>
<feature type="region of interest" description="Disordered" evidence="1">
    <location>
        <begin position="1"/>
        <end position="153"/>
    </location>
</feature>
<evidence type="ECO:0000313" key="2">
    <source>
        <dbReference type="EMBL" id="KAK5284737.1"/>
    </source>
</evidence>
<evidence type="ECO:0000313" key="3">
    <source>
        <dbReference type="Proteomes" id="UP001357485"/>
    </source>
</evidence>
<gene>
    <name evidence="2" type="ORF">LTR16_005014</name>
</gene>
<proteinExistence type="predicted"/>
<keyword evidence="3" id="KW-1185">Reference proteome</keyword>
<reference evidence="2 3" key="1">
    <citation type="submission" date="2023-08" db="EMBL/GenBank/DDBJ databases">
        <title>Black Yeasts Isolated from many extreme environments.</title>
        <authorList>
            <person name="Coleine C."/>
            <person name="Stajich J.E."/>
            <person name="Selbmann L."/>
        </authorList>
    </citation>
    <scope>NUCLEOTIDE SEQUENCE [LARGE SCALE GENOMIC DNA]</scope>
    <source>
        <strain evidence="2 3">CCFEE 536</strain>
    </source>
</reference>
<organism evidence="2 3">
    <name type="scientific">Cryomyces antarcticus</name>
    <dbReference type="NCBI Taxonomy" id="329879"/>
    <lineage>
        <taxon>Eukaryota</taxon>
        <taxon>Fungi</taxon>
        <taxon>Dikarya</taxon>
        <taxon>Ascomycota</taxon>
        <taxon>Pezizomycotina</taxon>
        <taxon>Dothideomycetes</taxon>
        <taxon>Dothideomycetes incertae sedis</taxon>
        <taxon>Cryomyces</taxon>
    </lineage>
</organism>
<sequence length="228" mass="24933">MSDIDNDSQMHSDAESDTSDLFPGSTEDLPPSTPPHQQQYPTLISELSPPSSQDRTQGGVSLVAPIANISYPLANENGKRPLSMSEQSERFTQLQQQNINGSSTEYGRSTTMQTTQTSQTTLVEGQHDGSSSNSSMHPYTLSASGTAKNGYTWNRVEDAPGYAWKNRRAMEEAERAWATITHKDRMIKSGKGVKANADADKYGNPFEGTNRGEGPPGDQWPKTPPHEE</sequence>
<feature type="compositionally biased region" description="Polar residues" evidence="1">
    <location>
        <begin position="84"/>
        <end position="108"/>
    </location>
</feature>
<dbReference type="EMBL" id="JAVRRA010000750">
    <property type="protein sequence ID" value="KAK5284737.1"/>
    <property type="molecule type" value="Genomic_DNA"/>
</dbReference>
<feature type="compositionally biased region" description="Polar residues" evidence="1">
    <location>
        <begin position="48"/>
        <end position="59"/>
    </location>
</feature>